<organism evidence="1">
    <name type="scientific">freshwater metagenome</name>
    <dbReference type="NCBI Taxonomy" id="449393"/>
    <lineage>
        <taxon>unclassified sequences</taxon>
        <taxon>metagenomes</taxon>
        <taxon>ecological metagenomes</taxon>
    </lineage>
</organism>
<dbReference type="EMBL" id="CAEZTS010000106">
    <property type="protein sequence ID" value="CAB4583553.1"/>
    <property type="molecule type" value="Genomic_DNA"/>
</dbReference>
<gene>
    <name evidence="1" type="ORF">UFOPK1722_01198</name>
</gene>
<evidence type="ECO:0000313" key="1">
    <source>
        <dbReference type="EMBL" id="CAB4583553.1"/>
    </source>
</evidence>
<proteinExistence type="predicted"/>
<name>A0A6J6F8X0_9ZZZZ</name>
<dbReference type="AlphaFoldDB" id="A0A6J6F8X0"/>
<sequence>MYGPRWMAFGPPRLEVPARRGRDEEAARSLWELSERETGVRYPFSNFRE</sequence>
<reference evidence="1" key="1">
    <citation type="submission" date="2020-05" db="EMBL/GenBank/DDBJ databases">
        <authorList>
            <person name="Chiriac C."/>
            <person name="Salcher M."/>
            <person name="Ghai R."/>
            <person name="Kavagutti S V."/>
        </authorList>
    </citation>
    <scope>NUCLEOTIDE SEQUENCE</scope>
</reference>
<protein>
    <submittedName>
        <fullName evidence="1">Unannotated protein</fullName>
    </submittedName>
</protein>
<accession>A0A6J6F8X0</accession>